<dbReference type="GO" id="GO:0008168">
    <property type="term" value="F:methyltransferase activity"/>
    <property type="evidence" value="ECO:0007669"/>
    <property type="project" value="UniProtKB-KW"/>
</dbReference>
<dbReference type="EMBL" id="CP001322">
    <property type="protein sequence ID" value="ACL03146.1"/>
    <property type="molecule type" value="Genomic_DNA"/>
</dbReference>
<dbReference type="InterPro" id="IPR029063">
    <property type="entry name" value="SAM-dependent_MTases_sf"/>
</dbReference>
<dbReference type="HOGENOM" id="CLU_060275_2_0_7"/>
<dbReference type="PANTHER" id="PTHR43667:SF2">
    <property type="entry name" value="FATTY ACID C-METHYL TRANSFERASE"/>
    <property type="match status" value="1"/>
</dbReference>
<dbReference type="KEGG" id="dal:Dalk_1446"/>
<dbReference type="Pfam" id="PF13847">
    <property type="entry name" value="Methyltransf_31"/>
    <property type="match status" value="1"/>
</dbReference>
<keyword evidence="2" id="KW-0489">Methyltransferase</keyword>
<dbReference type="RefSeq" id="WP_012610581.1">
    <property type="nucleotide sequence ID" value="NC_011768.1"/>
</dbReference>
<keyword evidence="3" id="KW-1185">Reference proteome</keyword>
<feature type="domain" description="Methyltransferase" evidence="1">
    <location>
        <begin position="75"/>
        <end position="180"/>
    </location>
</feature>
<dbReference type="eggNOG" id="COG2265">
    <property type="taxonomic scope" value="Bacteria"/>
</dbReference>
<evidence type="ECO:0000313" key="3">
    <source>
        <dbReference type="Proteomes" id="UP000000739"/>
    </source>
</evidence>
<dbReference type="InterPro" id="IPR025714">
    <property type="entry name" value="Methyltranfer_dom"/>
</dbReference>
<evidence type="ECO:0000259" key="1">
    <source>
        <dbReference type="Pfam" id="PF13847"/>
    </source>
</evidence>
<proteinExistence type="predicted"/>
<dbReference type="GO" id="GO:0032259">
    <property type="term" value="P:methylation"/>
    <property type="evidence" value="ECO:0007669"/>
    <property type="project" value="UniProtKB-KW"/>
</dbReference>
<dbReference type="CDD" id="cd02440">
    <property type="entry name" value="AdoMet_MTases"/>
    <property type="match status" value="1"/>
</dbReference>
<gene>
    <name evidence="2" type="ordered locus">Dalk_1446</name>
</gene>
<keyword evidence="2" id="KW-0808">Transferase</keyword>
<reference evidence="2 3" key="1">
    <citation type="journal article" date="2012" name="Environ. Microbiol.">
        <title>The genome sequence of Desulfatibacillum alkenivorans AK-01: a blueprint for anaerobic alkane oxidation.</title>
        <authorList>
            <person name="Callaghan A.V."/>
            <person name="Morris B.E."/>
            <person name="Pereira I.A."/>
            <person name="McInerney M.J."/>
            <person name="Austin R.N."/>
            <person name="Groves J.T."/>
            <person name="Kukor J.J."/>
            <person name="Suflita J.M."/>
            <person name="Young L.Y."/>
            <person name="Zylstra G.J."/>
            <person name="Wawrik B."/>
        </authorList>
    </citation>
    <scope>NUCLEOTIDE SEQUENCE [LARGE SCALE GENOMIC DNA]</scope>
    <source>
        <strain evidence="2 3">AK-01</strain>
    </source>
</reference>
<evidence type="ECO:0000313" key="2">
    <source>
        <dbReference type="EMBL" id="ACL03146.1"/>
    </source>
</evidence>
<dbReference type="SUPFAM" id="SSF53335">
    <property type="entry name" value="S-adenosyl-L-methionine-dependent methyltransferases"/>
    <property type="match status" value="1"/>
</dbReference>
<sequence length="292" mass="33252">MDLNMEQLHSPDLWAEAWEHSRKNSPHEARKIRTEKESMEFWDKIAPEYGGMSKKGPNGRVEQITGFLTQEGLLNSQARILDVGSGPGTFAFPFAPLANEVIAVDGSEEMCSILNQKAQEKGLQNVKAFQRLWKDVDIEKEGWTRAFDLVFASMTPAINGREALEKMIQASRGHCCLVISTGAGKSLTRQALWKRFFQEDLQVNKDNFLHIFNLLSVIGYLPSIRYCQTSWAREQPVDKAVDALCRSFWMYMDITPEVKKNISAFVEEKTENGFFKEEIKSSLAVITWSCRD</sequence>
<dbReference type="Proteomes" id="UP000000739">
    <property type="component" value="Chromosome"/>
</dbReference>
<dbReference type="InterPro" id="IPR050723">
    <property type="entry name" value="CFA/CMAS"/>
</dbReference>
<dbReference type="AlphaFoldDB" id="B8FA50"/>
<dbReference type="Gene3D" id="3.40.50.150">
    <property type="entry name" value="Vaccinia Virus protein VP39"/>
    <property type="match status" value="1"/>
</dbReference>
<organism evidence="2 3">
    <name type="scientific">Desulfatibacillum aliphaticivorans</name>
    <dbReference type="NCBI Taxonomy" id="218208"/>
    <lineage>
        <taxon>Bacteria</taxon>
        <taxon>Pseudomonadati</taxon>
        <taxon>Thermodesulfobacteriota</taxon>
        <taxon>Desulfobacteria</taxon>
        <taxon>Desulfobacterales</taxon>
        <taxon>Desulfatibacillaceae</taxon>
        <taxon>Desulfatibacillum</taxon>
    </lineage>
</organism>
<protein>
    <submittedName>
        <fullName evidence="2">Methyltransferase type 11</fullName>
    </submittedName>
</protein>
<dbReference type="PANTHER" id="PTHR43667">
    <property type="entry name" value="CYCLOPROPANE-FATTY-ACYL-PHOSPHOLIPID SYNTHASE"/>
    <property type="match status" value="1"/>
</dbReference>
<name>B8FA50_DESAL</name>
<accession>B8FA50</accession>